<name>A0A433QL44_9FUNG</name>
<evidence type="ECO:0000313" key="2">
    <source>
        <dbReference type="EMBL" id="RUS30496.1"/>
    </source>
</evidence>
<organism evidence="2 3">
    <name type="scientific">Jimgerdemannia flammicorona</name>
    <dbReference type="NCBI Taxonomy" id="994334"/>
    <lineage>
        <taxon>Eukaryota</taxon>
        <taxon>Fungi</taxon>
        <taxon>Fungi incertae sedis</taxon>
        <taxon>Mucoromycota</taxon>
        <taxon>Mucoromycotina</taxon>
        <taxon>Endogonomycetes</taxon>
        <taxon>Endogonales</taxon>
        <taxon>Endogonaceae</taxon>
        <taxon>Jimgerdemannia</taxon>
    </lineage>
</organism>
<feature type="compositionally biased region" description="Basic and acidic residues" evidence="1">
    <location>
        <begin position="69"/>
        <end position="119"/>
    </location>
</feature>
<feature type="compositionally biased region" description="Basic and acidic residues" evidence="1">
    <location>
        <begin position="126"/>
        <end position="139"/>
    </location>
</feature>
<keyword evidence="3" id="KW-1185">Reference proteome</keyword>
<proteinExistence type="predicted"/>
<accession>A0A433QL44</accession>
<gene>
    <name evidence="2" type="ORF">BC938DRAFT_479312</name>
</gene>
<feature type="region of interest" description="Disordered" evidence="1">
    <location>
        <begin position="1"/>
        <end position="229"/>
    </location>
</feature>
<protein>
    <submittedName>
        <fullName evidence="2">Uncharacterized protein</fullName>
    </submittedName>
</protein>
<evidence type="ECO:0000256" key="1">
    <source>
        <dbReference type="SAM" id="MobiDB-lite"/>
    </source>
</evidence>
<comment type="caution">
    <text evidence="2">The sequence shown here is derived from an EMBL/GenBank/DDBJ whole genome shotgun (WGS) entry which is preliminary data.</text>
</comment>
<sequence>MSGWVPRRLGGGFGGRKESGQLRFGARDRPFKKPLNINEDKLMPEITSNQRHPDCWRSAARPDITTPTSRDETTTSRPDEVPPRRSSVFDHGNHDRRHFSLHDDRPRDRYQWRPSERNLLDPSGVKGDRDREGRYHDLDVEVDVTVQGDRNARGAMELEDRDDDRALRSPRTTAWDLEEGRHREHQGRREKDRRSRSPMREKQKRDEMGREREENREKQREGGRERERE</sequence>
<feature type="compositionally biased region" description="Basic and acidic residues" evidence="1">
    <location>
        <begin position="150"/>
        <end position="167"/>
    </location>
</feature>
<reference evidence="2 3" key="1">
    <citation type="journal article" date="2018" name="New Phytol.">
        <title>Phylogenomics of Endogonaceae and evolution of mycorrhizas within Mucoromycota.</title>
        <authorList>
            <person name="Chang Y."/>
            <person name="Desiro A."/>
            <person name="Na H."/>
            <person name="Sandor L."/>
            <person name="Lipzen A."/>
            <person name="Clum A."/>
            <person name="Barry K."/>
            <person name="Grigoriev I.V."/>
            <person name="Martin F.M."/>
            <person name="Stajich J.E."/>
            <person name="Smith M.E."/>
            <person name="Bonito G."/>
            <person name="Spatafora J.W."/>
        </authorList>
    </citation>
    <scope>NUCLEOTIDE SEQUENCE [LARGE SCALE GENOMIC DNA]</scope>
    <source>
        <strain evidence="2 3">AD002</strain>
    </source>
</reference>
<feature type="compositionally biased region" description="Basic and acidic residues" evidence="1">
    <location>
        <begin position="178"/>
        <end position="229"/>
    </location>
</feature>
<dbReference type="Proteomes" id="UP000274822">
    <property type="component" value="Unassembled WGS sequence"/>
</dbReference>
<feature type="non-terminal residue" evidence="2">
    <location>
        <position position="229"/>
    </location>
</feature>
<feature type="compositionally biased region" description="Basic and acidic residues" evidence="1">
    <location>
        <begin position="15"/>
        <end position="31"/>
    </location>
</feature>
<dbReference type="EMBL" id="RBNJ01003809">
    <property type="protein sequence ID" value="RUS30496.1"/>
    <property type="molecule type" value="Genomic_DNA"/>
</dbReference>
<dbReference type="AlphaFoldDB" id="A0A433QL44"/>
<evidence type="ECO:0000313" key="3">
    <source>
        <dbReference type="Proteomes" id="UP000274822"/>
    </source>
</evidence>